<keyword evidence="5" id="KW-1185">Reference proteome</keyword>
<evidence type="ECO:0000313" key="4">
    <source>
        <dbReference type="EMBL" id="PPQ84851.1"/>
    </source>
</evidence>
<dbReference type="InParanoid" id="A0A409X276"/>
<dbReference type="AlphaFoldDB" id="A0A409X276"/>
<gene>
    <name evidence="4" type="ORF">CVT25_004987</name>
</gene>
<sequence length="188" mass="21975">MLALSIFKFNPTSKVSSLQNMEQYTYSGGDYPRLWPIQKRPKVLLFYEPHTLHYGLDDELEWGSLSPGNGTIYLGERNEPYSISMFHQLRCIDIIRQSIVRREELATSELTRHCLSYLRQMILCRADTYADADALADYMVCEDWQAVYSEVERNQNRIIGTGYPAAVRNAETSKMIMMKKNLRYPVWR</sequence>
<dbReference type="Pfam" id="PF11807">
    <property type="entry name" value="UstYa"/>
    <property type="match status" value="1"/>
</dbReference>
<evidence type="ECO:0000313" key="5">
    <source>
        <dbReference type="Proteomes" id="UP000283269"/>
    </source>
</evidence>
<protein>
    <submittedName>
        <fullName evidence="4">Uncharacterized protein</fullName>
    </submittedName>
</protein>
<comment type="pathway">
    <text evidence="1">Mycotoxin biosynthesis.</text>
</comment>
<reference evidence="4 5" key="1">
    <citation type="journal article" date="2018" name="Evol. Lett.">
        <title>Horizontal gene cluster transfer increased hallucinogenic mushroom diversity.</title>
        <authorList>
            <person name="Reynolds H.T."/>
            <person name="Vijayakumar V."/>
            <person name="Gluck-Thaler E."/>
            <person name="Korotkin H.B."/>
            <person name="Matheny P.B."/>
            <person name="Slot J.C."/>
        </authorList>
    </citation>
    <scope>NUCLEOTIDE SEQUENCE [LARGE SCALE GENOMIC DNA]</scope>
    <source>
        <strain evidence="4 5">2631</strain>
    </source>
</reference>
<dbReference type="EMBL" id="NHYD01002796">
    <property type="protein sequence ID" value="PPQ84851.1"/>
    <property type="molecule type" value="Genomic_DNA"/>
</dbReference>
<dbReference type="STRING" id="93625.A0A409X276"/>
<evidence type="ECO:0000256" key="1">
    <source>
        <dbReference type="ARBA" id="ARBA00004685"/>
    </source>
</evidence>
<dbReference type="InterPro" id="IPR021765">
    <property type="entry name" value="UstYa-like"/>
</dbReference>
<comment type="caution">
    <text evidence="4">The sequence shown here is derived from an EMBL/GenBank/DDBJ whole genome shotgun (WGS) entry which is preliminary data.</text>
</comment>
<organism evidence="4 5">
    <name type="scientific">Psilocybe cyanescens</name>
    <dbReference type="NCBI Taxonomy" id="93625"/>
    <lineage>
        <taxon>Eukaryota</taxon>
        <taxon>Fungi</taxon>
        <taxon>Dikarya</taxon>
        <taxon>Basidiomycota</taxon>
        <taxon>Agaricomycotina</taxon>
        <taxon>Agaricomycetes</taxon>
        <taxon>Agaricomycetidae</taxon>
        <taxon>Agaricales</taxon>
        <taxon>Agaricineae</taxon>
        <taxon>Strophariaceae</taxon>
        <taxon>Psilocybe</taxon>
    </lineage>
</organism>
<dbReference type="GO" id="GO:0016491">
    <property type="term" value="F:oxidoreductase activity"/>
    <property type="evidence" value="ECO:0007669"/>
    <property type="project" value="UniProtKB-KW"/>
</dbReference>
<keyword evidence="2" id="KW-0560">Oxidoreductase</keyword>
<comment type="similarity">
    <text evidence="3">Belongs to the ustYa family.</text>
</comment>
<dbReference type="PANTHER" id="PTHR33365:SF11">
    <property type="entry name" value="TAT PATHWAY SIGNAL SEQUENCE"/>
    <property type="match status" value="1"/>
</dbReference>
<evidence type="ECO:0000256" key="2">
    <source>
        <dbReference type="ARBA" id="ARBA00023002"/>
    </source>
</evidence>
<dbReference type="OrthoDB" id="3687641at2759"/>
<proteinExistence type="inferred from homology"/>
<accession>A0A409X276</accession>
<evidence type="ECO:0000256" key="3">
    <source>
        <dbReference type="ARBA" id="ARBA00035112"/>
    </source>
</evidence>
<name>A0A409X276_PSICY</name>
<dbReference type="Proteomes" id="UP000283269">
    <property type="component" value="Unassembled WGS sequence"/>
</dbReference>
<dbReference type="PANTHER" id="PTHR33365">
    <property type="entry name" value="YALI0B05434P"/>
    <property type="match status" value="1"/>
</dbReference>
<dbReference type="GO" id="GO:0043386">
    <property type="term" value="P:mycotoxin biosynthetic process"/>
    <property type="evidence" value="ECO:0007669"/>
    <property type="project" value="InterPro"/>
</dbReference>